<evidence type="ECO:0000313" key="3">
    <source>
        <dbReference type="Proteomes" id="UP001176961"/>
    </source>
</evidence>
<gene>
    <name evidence="2" type="ORF">CYNAS_LOCUS19431</name>
</gene>
<feature type="chain" id="PRO_5041423164" evidence="1">
    <location>
        <begin position="19"/>
        <end position="216"/>
    </location>
</feature>
<dbReference type="EMBL" id="CATQJL010000316">
    <property type="protein sequence ID" value="CAJ0607448.1"/>
    <property type="molecule type" value="Genomic_DNA"/>
</dbReference>
<reference evidence="2" key="1">
    <citation type="submission" date="2023-07" db="EMBL/GenBank/DDBJ databases">
        <authorList>
            <consortium name="CYATHOMIX"/>
        </authorList>
    </citation>
    <scope>NUCLEOTIDE SEQUENCE</scope>
    <source>
        <strain evidence="2">N/A</strain>
    </source>
</reference>
<dbReference type="Proteomes" id="UP001176961">
    <property type="component" value="Unassembled WGS sequence"/>
</dbReference>
<keyword evidence="3" id="KW-1185">Reference proteome</keyword>
<protein>
    <submittedName>
        <fullName evidence="2">Uncharacterized protein</fullName>
    </submittedName>
</protein>
<evidence type="ECO:0000313" key="2">
    <source>
        <dbReference type="EMBL" id="CAJ0607448.1"/>
    </source>
</evidence>
<evidence type="ECO:0000256" key="1">
    <source>
        <dbReference type="SAM" id="SignalP"/>
    </source>
</evidence>
<name>A0AA36HCI3_CYLNA</name>
<comment type="caution">
    <text evidence="2">The sequence shown here is derived from an EMBL/GenBank/DDBJ whole genome shotgun (WGS) entry which is preliminary data.</text>
</comment>
<feature type="signal peptide" evidence="1">
    <location>
        <begin position="1"/>
        <end position="18"/>
    </location>
</feature>
<dbReference type="AlphaFoldDB" id="A0AA36HCI3"/>
<proteinExistence type="predicted"/>
<sequence>MIRMSLLIFCALATLAFAAHPLVQELREYPCVDGVNNVVTLEDIDTAGTKVHVDGVVAQLYDANNNPSCKKGKPMVAMPGLIRLVKGKIIVKEGTDIKRSAVARWTIKFKKLIKTYTVCKDGVKDTILPIPNVDKVCKQDISDIGDFAKVLATPGEYDLEEILKTAGVNAKIKIPEVSGVISGAVKGNWQAALKFESEGKTIAHIKAPSNDWLYVE</sequence>
<organism evidence="2 3">
    <name type="scientific">Cylicocyclus nassatus</name>
    <name type="common">Nematode worm</name>
    <dbReference type="NCBI Taxonomy" id="53992"/>
    <lineage>
        <taxon>Eukaryota</taxon>
        <taxon>Metazoa</taxon>
        <taxon>Ecdysozoa</taxon>
        <taxon>Nematoda</taxon>
        <taxon>Chromadorea</taxon>
        <taxon>Rhabditida</taxon>
        <taxon>Rhabditina</taxon>
        <taxon>Rhabditomorpha</taxon>
        <taxon>Strongyloidea</taxon>
        <taxon>Strongylidae</taxon>
        <taxon>Cylicocyclus</taxon>
    </lineage>
</organism>
<keyword evidence="1" id="KW-0732">Signal</keyword>
<accession>A0AA36HCI3</accession>